<dbReference type="InterPro" id="IPR011993">
    <property type="entry name" value="PH-like_dom_sf"/>
</dbReference>
<feature type="compositionally biased region" description="Polar residues" evidence="1">
    <location>
        <begin position="503"/>
        <end position="515"/>
    </location>
</feature>
<organism evidence="3 4">
    <name type="scientific">Mycena citricolor</name>
    <dbReference type="NCBI Taxonomy" id="2018698"/>
    <lineage>
        <taxon>Eukaryota</taxon>
        <taxon>Fungi</taxon>
        <taxon>Dikarya</taxon>
        <taxon>Basidiomycota</taxon>
        <taxon>Agaricomycotina</taxon>
        <taxon>Agaricomycetes</taxon>
        <taxon>Agaricomycetidae</taxon>
        <taxon>Agaricales</taxon>
        <taxon>Marasmiineae</taxon>
        <taxon>Mycenaceae</taxon>
        <taxon>Mycena</taxon>
    </lineage>
</organism>
<dbReference type="InterPro" id="IPR000182">
    <property type="entry name" value="GNAT_dom"/>
</dbReference>
<dbReference type="PANTHER" id="PTHR37283">
    <property type="entry name" value="PH DOMAIN-CONTAINING PROTEIN YHR131C"/>
    <property type="match status" value="1"/>
</dbReference>
<dbReference type="InterPro" id="IPR016181">
    <property type="entry name" value="Acyl_CoA_acyltransferase"/>
</dbReference>
<dbReference type="Gene3D" id="2.30.29.30">
    <property type="entry name" value="Pleckstrin-homology domain (PH domain)/Phosphotyrosine-binding domain (PTB)"/>
    <property type="match status" value="2"/>
</dbReference>
<dbReference type="SUPFAM" id="SSF55729">
    <property type="entry name" value="Acyl-CoA N-acyltransferases (Nat)"/>
    <property type="match status" value="1"/>
</dbReference>
<feature type="region of interest" description="Disordered" evidence="1">
    <location>
        <begin position="1347"/>
        <end position="1376"/>
    </location>
</feature>
<reference evidence="3" key="1">
    <citation type="submission" date="2023-11" db="EMBL/GenBank/DDBJ databases">
        <authorList>
            <person name="De Vega J J."/>
            <person name="De Vega J J."/>
        </authorList>
    </citation>
    <scope>NUCLEOTIDE SEQUENCE</scope>
</reference>
<evidence type="ECO:0000256" key="1">
    <source>
        <dbReference type="SAM" id="MobiDB-lite"/>
    </source>
</evidence>
<dbReference type="PANTHER" id="PTHR37283:SF1">
    <property type="entry name" value="PH DOMAIN-CONTAINING PROTEIN YHR131C"/>
    <property type="match status" value="1"/>
</dbReference>
<feature type="region of interest" description="Disordered" evidence="1">
    <location>
        <begin position="1144"/>
        <end position="1272"/>
    </location>
</feature>
<evidence type="ECO:0000313" key="3">
    <source>
        <dbReference type="EMBL" id="CAK5263064.1"/>
    </source>
</evidence>
<feature type="compositionally biased region" description="Basic and acidic residues" evidence="1">
    <location>
        <begin position="286"/>
        <end position="301"/>
    </location>
</feature>
<evidence type="ECO:0000259" key="2">
    <source>
        <dbReference type="PROSITE" id="PS51186"/>
    </source>
</evidence>
<feature type="region of interest" description="Disordered" evidence="1">
    <location>
        <begin position="642"/>
        <end position="730"/>
    </location>
</feature>
<feature type="compositionally biased region" description="Polar residues" evidence="1">
    <location>
        <begin position="676"/>
        <end position="696"/>
    </location>
</feature>
<dbReference type="SUPFAM" id="SSF50729">
    <property type="entry name" value="PH domain-like"/>
    <property type="match status" value="1"/>
</dbReference>
<dbReference type="PROSITE" id="PS51186">
    <property type="entry name" value="GNAT"/>
    <property type="match status" value="1"/>
</dbReference>
<feature type="region of interest" description="Disordered" evidence="1">
    <location>
        <begin position="872"/>
        <end position="894"/>
    </location>
</feature>
<keyword evidence="4" id="KW-1185">Reference proteome</keyword>
<feature type="domain" description="N-acetyltransferase" evidence="2">
    <location>
        <begin position="5"/>
        <end position="207"/>
    </location>
</feature>
<feature type="region of interest" description="Disordered" evidence="1">
    <location>
        <begin position="488"/>
        <end position="529"/>
    </location>
</feature>
<feature type="compositionally biased region" description="Low complexity" evidence="1">
    <location>
        <begin position="237"/>
        <end position="265"/>
    </location>
</feature>
<dbReference type="GO" id="GO:0016747">
    <property type="term" value="F:acyltransferase activity, transferring groups other than amino-acyl groups"/>
    <property type="evidence" value="ECO:0007669"/>
    <property type="project" value="InterPro"/>
</dbReference>
<feature type="region of interest" description="Disordered" evidence="1">
    <location>
        <begin position="567"/>
        <end position="594"/>
    </location>
</feature>
<proteinExistence type="predicted"/>
<feature type="compositionally biased region" description="Polar residues" evidence="1">
    <location>
        <begin position="266"/>
        <end position="278"/>
    </location>
</feature>
<feature type="compositionally biased region" description="Low complexity" evidence="1">
    <location>
        <begin position="1162"/>
        <end position="1182"/>
    </location>
</feature>
<protein>
    <recommendedName>
        <fullName evidence="2">N-acetyltransferase domain-containing protein</fullName>
    </recommendedName>
</protein>
<feature type="compositionally biased region" description="Polar residues" evidence="1">
    <location>
        <begin position="1232"/>
        <end position="1246"/>
    </location>
</feature>
<feature type="compositionally biased region" description="Polar residues" evidence="1">
    <location>
        <begin position="712"/>
        <end position="724"/>
    </location>
</feature>
<dbReference type="EMBL" id="CAVNYO010000033">
    <property type="protein sequence ID" value="CAK5263064.1"/>
    <property type="molecule type" value="Genomic_DNA"/>
</dbReference>
<gene>
    <name evidence="3" type="ORF">MYCIT1_LOCUS2269</name>
</gene>
<dbReference type="Gene3D" id="3.40.630.30">
    <property type="match status" value="1"/>
</dbReference>
<dbReference type="Pfam" id="PF00583">
    <property type="entry name" value="Acetyltransf_1"/>
    <property type="match status" value="1"/>
</dbReference>
<sequence>MTLHIQVRLATSSDAPAIADLVQRAYLGVEGWSVIGGIRNDERINTIGVLKKMETAEIRIHVATDEYQKILGCCEIEHRQDRVYFGMFAVDPLLQAAGIGHQILLHAEQQAVELWGVRKIELTVVAQRDALIACLTSDLTEVWVEPAKARIRTQLFSDFPIASRGCRACSLHVIKLYLKLESHHFESRTASVAFPRHPQVAIQLRAQSRFPSRRSRHSILHQEAKLASLDNVLLQGPRSDSLSSASTPLSTRSFPYSSSSGSMSSITIVTAAPSSSPSKRGPSYDMTRDAAPESHARRDLDPPSTSSTKVGLPTVTPPTPTNLVQRDSEPSFPAAGPQLRRARSQTHSDGRNWSRPSSDVFGPSVNALECGDSDNAMQAHTVTLNPNGTLNSSSTTTLSTLSSTTSYATARNDLSPSPSLNSLPMGLSGMPVLSRNPADRTPRAHVSGLPYVSDADFVPHGAPGYLGGDDGFPYPASQSETSVHVRGTVPDLPPGAAKARNPHTYSPGSKITAATSPPPQDSRRASVASFASGTSVDSFATALSGASDAGNGSDEDGDETVLIAPTAGLGATSNSARDLTPTTTPMTPPSAERQIITPKPSMIGSSANIPVATANLPAPVSPSRAAPLPPLTTIPLVIPVGQPVSQPASSSSPPTSTSPTSTNPPWGPNGFASFPRNRTASSGYSYTPSSPASSLRGTLPSRRPPSIPMTMNRFSMTFNASGSGPLSPGSEIGRLSPSIIVRQPPLAIPVIKLPSVLNGSATGTDDNLASGGVGRRSSVIFGSSHDRQSSRAAVKAMPALAMEGGSDDDGLAAGESDSENEDGDEDEDEDEDDGVSHGPSMDESRESGAAESPFVPLERIPLSLDLAGLGLKGKGKERESGTVAQQPGFPAQVFGTKTPVPQHVLHSDYFAMRTPTSEARTPLGMPSTPGVSSPIARTMPMPPMPGAPDRPGIYKHASRSMVHLLGSTISGDPPLEESLGDAPAYDSQSMATRRLSTMKRRRSMPEIMAVPPPYTLPLLPLAGVTGPHPLAQARVVPRDDEGRETLPAYSNSILVRAIMPRKMEFSAPGQQARDRKWRRVLCELEGTAFRMYKCHDEGWWERQVGVGDVASTAVGPAAAYASAAVKARAAAAQSAVAVKIASEEASMPDAAPETTEVVIPHRTSISSSRSRTSSSATTGSQTNADPPAASRSRLNLGSLLKPRSHGRSKSDVQPTSPPPRASLSVPRPSLSGLISSSTTVASLSTNTTPSPSKASPTKKKSPTEGSLPEPNRADLIRAYTLQNAESGLANDYLKRKHVIRVRMEGEQFLLQARDVADVVDWIEAFHSASNIALDLDERVMPKGPMFPRRRRRRQNGQRAAANALPVELHASAPAGP</sequence>
<evidence type="ECO:0000313" key="4">
    <source>
        <dbReference type="Proteomes" id="UP001295794"/>
    </source>
</evidence>
<dbReference type="Proteomes" id="UP001295794">
    <property type="component" value="Unassembled WGS sequence"/>
</dbReference>
<feature type="region of interest" description="Disordered" evidence="1">
    <location>
        <begin position="802"/>
        <end position="856"/>
    </location>
</feature>
<dbReference type="CDD" id="cd04301">
    <property type="entry name" value="NAT_SF"/>
    <property type="match status" value="1"/>
</dbReference>
<comment type="caution">
    <text evidence="3">The sequence shown here is derived from an EMBL/GenBank/DDBJ whole genome shotgun (WGS) entry which is preliminary data.</text>
</comment>
<feature type="region of interest" description="Disordered" evidence="1">
    <location>
        <begin position="237"/>
        <end position="362"/>
    </location>
</feature>
<feature type="compositionally biased region" description="Acidic residues" evidence="1">
    <location>
        <begin position="805"/>
        <end position="833"/>
    </location>
</feature>
<name>A0AAD2JUS4_9AGAR</name>
<feature type="compositionally biased region" description="Low complexity" evidence="1">
    <location>
        <begin position="642"/>
        <end position="664"/>
    </location>
</feature>
<accession>A0AAD2JUS4</accession>